<dbReference type="InParanoid" id="F4RYM1"/>
<feature type="compositionally biased region" description="Polar residues" evidence="1">
    <location>
        <begin position="510"/>
        <end position="528"/>
    </location>
</feature>
<organism evidence="3">
    <name type="scientific">Melampsora larici-populina (strain 98AG31 / pathotype 3-4-7)</name>
    <name type="common">Poplar leaf rust fungus</name>
    <dbReference type="NCBI Taxonomy" id="747676"/>
    <lineage>
        <taxon>Eukaryota</taxon>
        <taxon>Fungi</taxon>
        <taxon>Dikarya</taxon>
        <taxon>Basidiomycota</taxon>
        <taxon>Pucciniomycotina</taxon>
        <taxon>Pucciniomycetes</taxon>
        <taxon>Pucciniales</taxon>
        <taxon>Melampsoraceae</taxon>
        <taxon>Melampsora</taxon>
    </lineage>
</organism>
<protein>
    <submittedName>
        <fullName evidence="2">Uncharacterized protein</fullName>
    </submittedName>
</protein>
<accession>F4RYM1</accession>
<dbReference type="HOGENOM" id="CLU_268066_0_0_1"/>
<proteinExistence type="predicted"/>
<feature type="region of interest" description="Disordered" evidence="1">
    <location>
        <begin position="491"/>
        <end position="714"/>
    </location>
</feature>
<dbReference type="KEGG" id="mlr:MELLADRAFT_110089"/>
<feature type="region of interest" description="Disordered" evidence="1">
    <location>
        <begin position="854"/>
        <end position="884"/>
    </location>
</feature>
<feature type="compositionally biased region" description="Polar residues" evidence="1">
    <location>
        <begin position="220"/>
        <end position="233"/>
    </location>
</feature>
<evidence type="ECO:0000256" key="1">
    <source>
        <dbReference type="SAM" id="MobiDB-lite"/>
    </source>
</evidence>
<feature type="compositionally biased region" description="Acidic residues" evidence="1">
    <location>
        <begin position="943"/>
        <end position="952"/>
    </location>
</feature>
<dbReference type="GeneID" id="18923968"/>
<dbReference type="AlphaFoldDB" id="F4RYM1"/>
<keyword evidence="3" id="KW-1185">Reference proteome</keyword>
<feature type="compositionally biased region" description="Basic and acidic residues" evidence="1">
    <location>
        <begin position="860"/>
        <end position="884"/>
    </location>
</feature>
<feature type="compositionally biased region" description="Polar residues" evidence="1">
    <location>
        <begin position="754"/>
        <end position="798"/>
    </location>
</feature>
<evidence type="ECO:0000313" key="2">
    <source>
        <dbReference type="EMBL" id="EGG02494.1"/>
    </source>
</evidence>
<dbReference type="Proteomes" id="UP000001072">
    <property type="component" value="Unassembled WGS sequence"/>
</dbReference>
<feature type="compositionally biased region" description="Polar residues" evidence="1">
    <location>
        <begin position="1"/>
        <end position="11"/>
    </location>
</feature>
<gene>
    <name evidence="2" type="ORF">MELLADRAFT_110089</name>
</gene>
<feature type="compositionally biased region" description="Low complexity" evidence="1">
    <location>
        <begin position="586"/>
        <end position="603"/>
    </location>
</feature>
<feature type="compositionally biased region" description="Basic residues" evidence="1">
    <location>
        <begin position="653"/>
        <end position="673"/>
    </location>
</feature>
<feature type="compositionally biased region" description="Acidic residues" evidence="1">
    <location>
        <begin position="544"/>
        <end position="557"/>
    </location>
</feature>
<feature type="region of interest" description="Disordered" evidence="1">
    <location>
        <begin position="218"/>
        <end position="244"/>
    </location>
</feature>
<feature type="region of interest" description="Disordered" evidence="1">
    <location>
        <begin position="743"/>
        <end position="798"/>
    </location>
</feature>
<feature type="region of interest" description="Disordered" evidence="1">
    <location>
        <begin position="1"/>
        <end position="28"/>
    </location>
</feature>
<sequence length="1227" mass="139014">MASPTGVESNPTPIPSSPKAISSDASYDSYHSAESHTLASSEISDPFISDEPINAPPPPSSVISYQLQAIVLHDHLHKFLVVCDNTAEVPTATKNELLEVLACFHPGLRLDPRIEEATLSELFKLLVRPYFESMEDFDEETNAMLYWGVPFDMSPSGYQDVRIDPMGIHYHRQIIQMAHLTSSPQSSNTLQARYMQVNYCDHEEPPDQECQHVDQHVTEDNTSNPSIGCQSRPTQDDSKQDSKQAIPISWKLSETVDKANSSEVDPKQTCVEEEDPFVMVMDIIEFNNCKLPGSHPTSVEDPITHNIWIQNNNLVKTRFKMPQTRSQKRKAELDTRAATECRLHIQQNEGISEATMRLTLIQTGVSVGVLEGISSSALQSLYHSRITKSKKTKTHAGVQQNHKRTYCTWNSRARQSATIPTSASQYYKMSKEELLEILEPFDLNKESLSTTALAKLCYLYHSEINALKNRNNNKQPTSLSLRPPIVTEDIAIDHDNPRYSKHTHLRSPADSPSSTPNPSGMNEGSSSRLIDPNPAAGITRCTTDDQDNQSDEGDQLNDDFGSHDAGSRKAPQKTLLTAIPDHDDSTPSLSPRPSRRIIQSSPSFDNFQIYTTKRHQDCITKSPNDQDQSDPDDEPPSEQDSTTSRNRDSNQLSRRKHVKNTSARPKRKVRPQRAHTTYRDKGKQREVPNRSLSRSSSISPSEIARNLQNPNHPRLRYNKEKQCARNDLSASPSSAYHARRLSGLNEGVGPSFSEGHQSGAQDASNNCRNTEDQNNFGHQSRPTFSTRRSHVPSATLSTRTDTSVECHLLDLERKVTFLQSNAGDRDVDMEEINQEVQRVWESLETTLRNVHISLRNANRNQRERANEEGQHNENEGDNQEDFRETTPAAKKAVLRGLVRFHLKVLYGQRKNVKTMPGGASPAQRAVWLRKSMRQMLTMDLEEADGEANDTDSNDPQFPYDGGPGSENTNSQVIRTIWVMMRGVKMVSYRLNFEESLNSRENTFLLEFATASFIKLVQCGEYKGITPGDVRPELIFNLMKTHAKDRLKRIWREQHNWTPERRQERDKRQLRVSRARTLKEDRLDAVGSKESLWPLDPLVTRCCSDDKTDAEESAALDSKVCNIRRYEWRSARMDYILDKIDEYRDKRARGSPGSTPGGNPYQRRIRSRNNPLNPSPPPIQLPLDCYNTEWYDSLAQNAKDELEVLPPIGLSKYARLLKRLCRAGEEQM</sequence>
<feature type="compositionally biased region" description="Acidic residues" evidence="1">
    <location>
        <begin position="627"/>
        <end position="637"/>
    </location>
</feature>
<dbReference type="OrthoDB" id="10519688at2759"/>
<feature type="compositionally biased region" description="Low complexity" evidence="1">
    <location>
        <begin position="691"/>
        <end position="701"/>
    </location>
</feature>
<dbReference type="EMBL" id="GL883130">
    <property type="protein sequence ID" value="EGG02494.1"/>
    <property type="molecule type" value="Genomic_DNA"/>
</dbReference>
<feature type="compositionally biased region" description="Basic and acidic residues" evidence="1">
    <location>
        <begin position="677"/>
        <end position="688"/>
    </location>
</feature>
<dbReference type="VEuPathDB" id="FungiDB:MELLADRAFT_110089"/>
<name>F4RYM1_MELLP</name>
<feature type="region of interest" description="Disordered" evidence="1">
    <location>
        <begin position="1145"/>
        <end position="1176"/>
    </location>
</feature>
<dbReference type="RefSeq" id="XP_007414183.1">
    <property type="nucleotide sequence ID" value="XM_007414121.1"/>
</dbReference>
<reference evidence="3" key="1">
    <citation type="journal article" date="2011" name="Proc. Natl. Acad. Sci. U.S.A.">
        <title>Obligate biotrophy features unraveled by the genomic analysis of rust fungi.</title>
        <authorList>
            <person name="Duplessis S."/>
            <person name="Cuomo C.A."/>
            <person name="Lin Y.-C."/>
            <person name="Aerts A."/>
            <person name="Tisserant E."/>
            <person name="Veneault-Fourrey C."/>
            <person name="Joly D.L."/>
            <person name="Hacquard S."/>
            <person name="Amselem J."/>
            <person name="Cantarel B.L."/>
            <person name="Chiu R."/>
            <person name="Coutinho P.M."/>
            <person name="Feau N."/>
            <person name="Field M."/>
            <person name="Frey P."/>
            <person name="Gelhaye E."/>
            <person name="Goldberg J."/>
            <person name="Grabherr M.G."/>
            <person name="Kodira C.D."/>
            <person name="Kohler A."/>
            <person name="Kuees U."/>
            <person name="Lindquist E.A."/>
            <person name="Lucas S.M."/>
            <person name="Mago R."/>
            <person name="Mauceli E."/>
            <person name="Morin E."/>
            <person name="Murat C."/>
            <person name="Pangilinan J.L."/>
            <person name="Park R."/>
            <person name="Pearson M."/>
            <person name="Quesneville H."/>
            <person name="Rouhier N."/>
            <person name="Sakthikumar S."/>
            <person name="Salamov A.A."/>
            <person name="Schmutz J."/>
            <person name="Selles B."/>
            <person name="Shapiro H."/>
            <person name="Tanguay P."/>
            <person name="Tuskan G.A."/>
            <person name="Henrissat B."/>
            <person name="Van de Peer Y."/>
            <person name="Rouze P."/>
            <person name="Ellis J.G."/>
            <person name="Dodds P.N."/>
            <person name="Schein J.E."/>
            <person name="Zhong S."/>
            <person name="Hamelin R.C."/>
            <person name="Grigoriev I.V."/>
            <person name="Szabo L.J."/>
            <person name="Martin F."/>
        </authorList>
    </citation>
    <scope>NUCLEOTIDE SEQUENCE [LARGE SCALE GENOMIC DNA]</scope>
    <source>
        <strain evidence="3">98AG31 / pathotype 3-4-7</strain>
    </source>
</reference>
<feature type="region of interest" description="Disordered" evidence="1">
    <location>
        <begin position="943"/>
        <end position="967"/>
    </location>
</feature>
<evidence type="ECO:0000313" key="3">
    <source>
        <dbReference type="Proteomes" id="UP000001072"/>
    </source>
</evidence>